<accession>A0ABW5REX6</accession>
<evidence type="ECO:0000313" key="2">
    <source>
        <dbReference type="EMBL" id="MFD2673236.1"/>
    </source>
</evidence>
<keyword evidence="1" id="KW-1133">Transmembrane helix</keyword>
<sequence>MQPIHSISEAGLRPYIGSPVCCIRTDGTYVFGHVNRCEGGQLHLDQAFDGPGNLPTNVYAAQAKLKSNLKKKAKVSYYPYGYGYGFGFAAVALSLAAIAAIVAFPFGFFFL</sequence>
<keyword evidence="1" id="KW-0812">Transmembrane</keyword>
<dbReference type="EMBL" id="JBHUMM010000043">
    <property type="protein sequence ID" value="MFD2673236.1"/>
    <property type="molecule type" value="Genomic_DNA"/>
</dbReference>
<evidence type="ECO:0000256" key="1">
    <source>
        <dbReference type="SAM" id="Phobius"/>
    </source>
</evidence>
<keyword evidence="1" id="KW-0472">Membrane</keyword>
<evidence type="ECO:0000313" key="3">
    <source>
        <dbReference type="Proteomes" id="UP001597497"/>
    </source>
</evidence>
<gene>
    <name evidence="2" type="ORF">ACFSUC_16810</name>
</gene>
<dbReference type="Proteomes" id="UP001597497">
    <property type="component" value="Unassembled WGS sequence"/>
</dbReference>
<organism evidence="2 3">
    <name type="scientific">Marinicrinis sediminis</name>
    <dbReference type="NCBI Taxonomy" id="1652465"/>
    <lineage>
        <taxon>Bacteria</taxon>
        <taxon>Bacillati</taxon>
        <taxon>Bacillota</taxon>
        <taxon>Bacilli</taxon>
        <taxon>Bacillales</taxon>
        <taxon>Paenibacillaceae</taxon>
    </lineage>
</organism>
<reference evidence="3" key="1">
    <citation type="journal article" date="2019" name="Int. J. Syst. Evol. Microbiol.">
        <title>The Global Catalogue of Microorganisms (GCM) 10K type strain sequencing project: providing services to taxonomists for standard genome sequencing and annotation.</title>
        <authorList>
            <consortium name="The Broad Institute Genomics Platform"/>
            <consortium name="The Broad Institute Genome Sequencing Center for Infectious Disease"/>
            <person name="Wu L."/>
            <person name="Ma J."/>
        </authorList>
    </citation>
    <scope>NUCLEOTIDE SEQUENCE [LARGE SCALE GENOMIC DNA]</scope>
    <source>
        <strain evidence="3">KCTC 33676</strain>
    </source>
</reference>
<name>A0ABW5REX6_9BACL</name>
<proteinExistence type="predicted"/>
<dbReference type="RefSeq" id="WP_379930798.1">
    <property type="nucleotide sequence ID" value="NZ_JBHUMM010000043.1"/>
</dbReference>
<feature type="transmembrane region" description="Helical" evidence="1">
    <location>
        <begin position="84"/>
        <end position="110"/>
    </location>
</feature>
<comment type="caution">
    <text evidence="2">The sequence shown here is derived from an EMBL/GenBank/DDBJ whole genome shotgun (WGS) entry which is preliminary data.</text>
</comment>
<protein>
    <submittedName>
        <fullName evidence="2">Uncharacterized protein</fullName>
    </submittedName>
</protein>
<keyword evidence="3" id="KW-1185">Reference proteome</keyword>